<keyword evidence="2" id="KW-0229">DNA integration</keyword>
<dbReference type="GO" id="GO:0015074">
    <property type="term" value="P:DNA integration"/>
    <property type="evidence" value="ECO:0007669"/>
    <property type="project" value="UniProtKB-KW"/>
</dbReference>
<dbReference type="RefSeq" id="WP_149764332.1">
    <property type="nucleotide sequence ID" value="NZ_FOSL01000046.1"/>
</dbReference>
<evidence type="ECO:0000256" key="4">
    <source>
        <dbReference type="ARBA" id="ARBA00023172"/>
    </source>
</evidence>
<evidence type="ECO:0000256" key="2">
    <source>
        <dbReference type="ARBA" id="ARBA00022908"/>
    </source>
</evidence>
<reference evidence="6 7" key="1">
    <citation type="submission" date="2016-10" db="EMBL/GenBank/DDBJ databases">
        <authorList>
            <person name="Varghese N."/>
            <person name="Submissions S."/>
        </authorList>
    </citation>
    <scope>NUCLEOTIDE SEQUENCE [LARGE SCALE GENOMIC DNA]</scope>
    <source>
        <strain evidence="6 7">DSM 21822</strain>
    </source>
</reference>
<evidence type="ECO:0000256" key="1">
    <source>
        <dbReference type="ARBA" id="ARBA00008857"/>
    </source>
</evidence>
<dbReference type="Pfam" id="PF00589">
    <property type="entry name" value="Phage_integrase"/>
    <property type="match status" value="1"/>
</dbReference>
<dbReference type="GO" id="GO:0003677">
    <property type="term" value="F:DNA binding"/>
    <property type="evidence" value="ECO:0007669"/>
    <property type="project" value="UniProtKB-KW"/>
</dbReference>
<dbReference type="GO" id="GO:0006310">
    <property type="term" value="P:DNA recombination"/>
    <property type="evidence" value="ECO:0007669"/>
    <property type="project" value="UniProtKB-KW"/>
</dbReference>
<dbReference type="Proteomes" id="UP000323300">
    <property type="component" value="Unassembled WGS sequence"/>
</dbReference>
<dbReference type="AlphaFoldDB" id="A0A1I4FGI4"/>
<comment type="similarity">
    <text evidence="1">Belongs to the 'phage' integrase family.</text>
</comment>
<dbReference type="InterPro" id="IPR050090">
    <property type="entry name" value="Tyrosine_recombinase_XerCD"/>
</dbReference>
<dbReference type="Gene3D" id="1.10.443.10">
    <property type="entry name" value="Intergrase catalytic core"/>
    <property type="match status" value="1"/>
</dbReference>
<evidence type="ECO:0000313" key="6">
    <source>
        <dbReference type="EMBL" id="SFL17075.1"/>
    </source>
</evidence>
<gene>
    <name evidence="6" type="ORF">SAMN04488498_14618</name>
</gene>
<keyword evidence="4" id="KW-0233">DNA recombination</keyword>
<feature type="domain" description="Tyr recombinase" evidence="5">
    <location>
        <begin position="100"/>
        <end position="298"/>
    </location>
</feature>
<dbReference type="SUPFAM" id="SSF56349">
    <property type="entry name" value="DNA breaking-rejoining enzymes"/>
    <property type="match status" value="1"/>
</dbReference>
<evidence type="ECO:0000256" key="3">
    <source>
        <dbReference type="ARBA" id="ARBA00023125"/>
    </source>
</evidence>
<sequence length="308" mass="33870">MSALRQALADYLAMRRALGYTLVRSEKLLAQFLTYLEAQGEEHLTTKTALAWAMLPAGADRSWMSARLSVVRRFATHLRGIEPATEVPPRDLLPGRSCRATPYLYSQEDVIALMTATAALRTPHRTATYRTLIGLLAVTGMRIGEAISLDRDDFSAVGGVLTIRHGKFGKSRELPLHPSTVAALSDYLRRSDRPRRPPNTPALFVSPAGTRLLYVNVQNTFQKLVCRVGIAPRSAGCRPRLHDLRHAFAVRTLLDAYRDGGDPGGRLALLSTYLGHVDPGKTYWYLSAAPELLQLAGDRLERQIGGGA</sequence>
<proteinExistence type="inferred from homology"/>
<evidence type="ECO:0000259" key="5">
    <source>
        <dbReference type="PROSITE" id="PS51898"/>
    </source>
</evidence>
<dbReference type="OrthoDB" id="5464621at2"/>
<name>A0A1I4FGI4_9HYPH</name>
<dbReference type="PANTHER" id="PTHR30349:SF41">
    <property type="entry name" value="INTEGRASE_RECOMBINASE PROTEIN MJ0367-RELATED"/>
    <property type="match status" value="1"/>
</dbReference>
<evidence type="ECO:0000313" key="7">
    <source>
        <dbReference type="Proteomes" id="UP000323300"/>
    </source>
</evidence>
<keyword evidence="7" id="KW-1185">Reference proteome</keyword>
<dbReference type="EMBL" id="FOSL01000046">
    <property type="protein sequence ID" value="SFL17075.1"/>
    <property type="molecule type" value="Genomic_DNA"/>
</dbReference>
<dbReference type="InterPro" id="IPR011010">
    <property type="entry name" value="DNA_brk_join_enz"/>
</dbReference>
<dbReference type="PROSITE" id="PS51898">
    <property type="entry name" value="TYR_RECOMBINASE"/>
    <property type="match status" value="1"/>
</dbReference>
<dbReference type="PANTHER" id="PTHR30349">
    <property type="entry name" value="PHAGE INTEGRASE-RELATED"/>
    <property type="match status" value="1"/>
</dbReference>
<accession>A0A1I4FGI4</accession>
<protein>
    <submittedName>
        <fullName evidence="6">Site-specific recombinase XerD</fullName>
    </submittedName>
</protein>
<keyword evidence="3" id="KW-0238">DNA-binding</keyword>
<dbReference type="InterPro" id="IPR013762">
    <property type="entry name" value="Integrase-like_cat_sf"/>
</dbReference>
<dbReference type="InterPro" id="IPR002104">
    <property type="entry name" value="Integrase_catalytic"/>
</dbReference>
<organism evidence="6 7">
    <name type="scientific">Neomesorhizobium albiziae</name>
    <dbReference type="NCBI Taxonomy" id="335020"/>
    <lineage>
        <taxon>Bacteria</taxon>
        <taxon>Pseudomonadati</taxon>
        <taxon>Pseudomonadota</taxon>
        <taxon>Alphaproteobacteria</taxon>
        <taxon>Hyphomicrobiales</taxon>
        <taxon>Phyllobacteriaceae</taxon>
        <taxon>Neomesorhizobium</taxon>
    </lineage>
</organism>